<dbReference type="AlphaFoldDB" id="A0A1F6F449"/>
<evidence type="ECO:0000256" key="1">
    <source>
        <dbReference type="ARBA" id="ARBA00022553"/>
    </source>
</evidence>
<dbReference type="GO" id="GO:0004540">
    <property type="term" value="F:RNA nuclease activity"/>
    <property type="evidence" value="ECO:0007669"/>
    <property type="project" value="InterPro"/>
</dbReference>
<evidence type="ECO:0008006" key="8">
    <source>
        <dbReference type="Google" id="ProtNLM"/>
    </source>
</evidence>
<name>A0A1F6F449_9BACT</name>
<dbReference type="InterPro" id="IPR008201">
    <property type="entry name" value="HepT-like"/>
</dbReference>
<dbReference type="GO" id="GO:0016787">
    <property type="term" value="F:hydrolase activity"/>
    <property type="evidence" value="ECO:0007669"/>
    <property type="project" value="UniProtKB-KW"/>
</dbReference>
<evidence type="ECO:0000313" key="6">
    <source>
        <dbReference type="EMBL" id="OGG80623.1"/>
    </source>
</evidence>
<evidence type="ECO:0000256" key="3">
    <source>
        <dbReference type="ARBA" id="ARBA00022722"/>
    </source>
</evidence>
<comment type="caution">
    <text evidence="6">The sequence shown here is derived from an EMBL/GenBank/DDBJ whole genome shotgun (WGS) entry which is preliminary data.</text>
</comment>
<protein>
    <recommendedName>
        <fullName evidence="8">DUF86 domain-containing protein</fullName>
    </recommendedName>
</protein>
<keyword evidence="4" id="KW-0547">Nucleotide-binding</keyword>
<reference evidence="6 7" key="1">
    <citation type="journal article" date="2016" name="Nat. Commun.">
        <title>Thousands of microbial genomes shed light on interconnected biogeochemical processes in an aquifer system.</title>
        <authorList>
            <person name="Anantharaman K."/>
            <person name="Brown C.T."/>
            <person name="Hug L.A."/>
            <person name="Sharon I."/>
            <person name="Castelle C.J."/>
            <person name="Probst A.J."/>
            <person name="Thomas B.C."/>
            <person name="Singh A."/>
            <person name="Wilkins M.J."/>
            <person name="Karaoz U."/>
            <person name="Brodie E.L."/>
            <person name="Williams K.H."/>
            <person name="Hubbard S.S."/>
            <person name="Banfield J.F."/>
        </authorList>
    </citation>
    <scope>NUCLEOTIDE SEQUENCE [LARGE SCALE GENOMIC DNA]</scope>
</reference>
<accession>A0A1F6F449</accession>
<keyword evidence="3" id="KW-0540">Nuclease</keyword>
<evidence type="ECO:0000256" key="5">
    <source>
        <dbReference type="ARBA" id="ARBA00022801"/>
    </source>
</evidence>
<dbReference type="Proteomes" id="UP000177372">
    <property type="component" value="Unassembled WGS sequence"/>
</dbReference>
<dbReference type="STRING" id="1798512.A3A39_03990"/>
<dbReference type="PANTHER" id="PTHR34139">
    <property type="entry name" value="UPF0331 PROTEIN MJ0127"/>
    <property type="match status" value="1"/>
</dbReference>
<dbReference type="Pfam" id="PF01934">
    <property type="entry name" value="HepT-like"/>
    <property type="match status" value="1"/>
</dbReference>
<evidence type="ECO:0000256" key="4">
    <source>
        <dbReference type="ARBA" id="ARBA00022741"/>
    </source>
</evidence>
<gene>
    <name evidence="6" type="ORF">A3A39_03990</name>
</gene>
<sequence>MIRAPRDPNVYLKDILQAIASIETYTEGMSFEDFAEDRKTQDAVVRNLEVIGEAAKRIPDDVRTAHPKIAWRPAAAMRDFLIHDYPEVDVQAVWDTIKTDILSFKAAVQELYDKRN</sequence>
<keyword evidence="5" id="KW-0378">Hydrolase</keyword>
<evidence type="ECO:0000313" key="7">
    <source>
        <dbReference type="Proteomes" id="UP000177372"/>
    </source>
</evidence>
<keyword evidence="1" id="KW-0597">Phosphoprotein</keyword>
<dbReference type="PANTHER" id="PTHR34139:SF1">
    <property type="entry name" value="RNASE MJ1380-RELATED"/>
    <property type="match status" value="1"/>
</dbReference>
<dbReference type="InterPro" id="IPR051813">
    <property type="entry name" value="HepT_RNase_toxin"/>
</dbReference>
<dbReference type="GO" id="GO:0110001">
    <property type="term" value="C:toxin-antitoxin complex"/>
    <property type="evidence" value="ECO:0007669"/>
    <property type="project" value="InterPro"/>
</dbReference>
<dbReference type="EMBL" id="MFLZ01000003">
    <property type="protein sequence ID" value="OGG80623.1"/>
    <property type="molecule type" value="Genomic_DNA"/>
</dbReference>
<dbReference type="GO" id="GO:0000166">
    <property type="term" value="F:nucleotide binding"/>
    <property type="evidence" value="ECO:0007669"/>
    <property type="project" value="UniProtKB-KW"/>
</dbReference>
<organism evidence="6 7">
    <name type="scientific">Candidatus Kaiserbacteria bacterium RIFCSPLOWO2_01_FULL_54_13</name>
    <dbReference type="NCBI Taxonomy" id="1798512"/>
    <lineage>
        <taxon>Bacteria</taxon>
        <taxon>Candidatus Kaiseribacteriota</taxon>
    </lineage>
</organism>
<keyword evidence="2" id="KW-1277">Toxin-antitoxin system</keyword>
<proteinExistence type="predicted"/>
<evidence type="ECO:0000256" key="2">
    <source>
        <dbReference type="ARBA" id="ARBA00022649"/>
    </source>
</evidence>